<sequence>ALSTLGHQTGEPKPYSGKQELFEQLIANAF</sequence>
<comment type="caution">
    <text evidence="2">The sequence shown here is derived from an EMBL/GenBank/DDBJ whole genome shotgun (WGS) entry which is preliminary data.</text>
</comment>
<evidence type="ECO:0000313" key="1">
    <source>
        <dbReference type="EMBL" id="RXG27837.1"/>
    </source>
</evidence>
<organism evidence="2 3">
    <name type="scientific">Leeuwenhoekiella palythoae</name>
    <dbReference type="NCBI Taxonomy" id="573501"/>
    <lineage>
        <taxon>Bacteria</taxon>
        <taxon>Pseudomonadati</taxon>
        <taxon>Bacteroidota</taxon>
        <taxon>Flavobacteriia</taxon>
        <taxon>Flavobacteriales</taxon>
        <taxon>Flavobacteriaceae</taxon>
        <taxon>Leeuwenhoekiella</taxon>
    </lineage>
</organism>
<dbReference type="Proteomes" id="UP000290037">
    <property type="component" value="Unassembled WGS sequence"/>
</dbReference>
<gene>
    <name evidence="2" type="ORF">DSM01_1403</name>
    <name evidence="1" type="ORF">DSM01_2956</name>
</gene>
<accession>A0ABY0D6Z5</accession>
<feature type="non-terminal residue" evidence="2">
    <location>
        <position position="1"/>
    </location>
</feature>
<dbReference type="EMBL" id="QOVN01000002">
    <property type="protein sequence ID" value="RXG30652.1"/>
    <property type="molecule type" value="Genomic_DNA"/>
</dbReference>
<name>A0ABY0D6Z5_9FLAO</name>
<protein>
    <submittedName>
        <fullName evidence="2">Uncharacterized protein</fullName>
    </submittedName>
</protein>
<keyword evidence="3" id="KW-1185">Reference proteome</keyword>
<dbReference type="EMBL" id="QOVN01000006">
    <property type="protein sequence ID" value="RXG27837.1"/>
    <property type="molecule type" value="Genomic_DNA"/>
</dbReference>
<reference evidence="2 3" key="1">
    <citation type="submission" date="2018-07" db="EMBL/GenBank/DDBJ databases">
        <title>Leeuwenhoekiella genomics.</title>
        <authorList>
            <person name="Tahon G."/>
            <person name="Willems A."/>
        </authorList>
    </citation>
    <scope>NUCLEOTIDE SEQUENCE [LARGE SCALE GENOMIC DNA]</scope>
    <source>
        <strain evidence="2 3">LMG 24856</strain>
    </source>
</reference>
<proteinExistence type="predicted"/>
<evidence type="ECO:0000313" key="3">
    <source>
        <dbReference type="Proteomes" id="UP000290037"/>
    </source>
</evidence>
<evidence type="ECO:0000313" key="2">
    <source>
        <dbReference type="EMBL" id="RXG30652.1"/>
    </source>
</evidence>